<name>A1AP68_PELPD</name>
<dbReference type="RefSeq" id="WP_011735428.1">
    <property type="nucleotide sequence ID" value="NC_008609.1"/>
</dbReference>
<gene>
    <name evidence="2" type="ordered locus">Ppro_1523</name>
</gene>
<evidence type="ECO:0000259" key="1">
    <source>
        <dbReference type="PROSITE" id="PS50075"/>
    </source>
</evidence>
<protein>
    <submittedName>
        <fullName evidence="2">Phosphopantetheine-binding protein</fullName>
    </submittedName>
</protein>
<dbReference type="STRING" id="338966.Ppro_1523"/>
<dbReference type="AlphaFoldDB" id="A1AP68"/>
<dbReference type="EMBL" id="CP000482">
    <property type="protein sequence ID" value="ABK99138.1"/>
    <property type="molecule type" value="Genomic_DNA"/>
</dbReference>
<dbReference type="Proteomes" id="UP000006732">
    <property type="component" value="Chromosome"/>
</dbReference>
<evidence type="ECO:0000313" key="3">
    <source>
        <dbReference type="Proteomes" id="UP000006732"/>
    </source>
</evidence>
<feature type="domain" description="Carrier" evidence="1">
    <location>
        <begin position="1"/>
        <end position="77"/>
    </location>
</feature>
<dbReference type="Gene3D" id="1.10.1200.10">
    <property type="entry name" value="ACP-like"/>
    <property type="match status" value="1"/>
</dbReference>
<dbReference type="Pfam" id="PF00550">
    <property type="entry name" value="PP-binding"/>
    <property type="match status" value="1"/>
</dbReference>
<dbReference type="InterPro" id="IPR036736">
    <property type="entry name" value="ACP-like_sf"/>
</dbReference>
<organism evidence="2 3">
    <name type="scientific">Pelobacter propionicus (strain DSM 2379 / NBRC 103807 / OttBd1)</name>
    <dbReference type="NCBI Taxonomy" id="338966"/>
    <lineage>
        <taxon>Bacteria</taxon>
        <taxon>Pseudomonadati</taxon>
        <taxon>Thermodesulfobacteriota</taxon>
        <taxon>Desulfuromonadia</taxon>
        <taxon>Desulfuromonadales</taxon>
        <taxon>Desulfuromonadaceae</taxon>
        <taxon>Pelobacter</taxon>
    </lineage>
</organism>
<reference evidence="2 3" key="1">
    <citation type="submission" date="2006-10" db="EMBL/GenBank/DDBJ databases">
        <title>Complete sequence of chromosome of Pelobacter propionicus DSM 2379.</title>
        <authorList>
            <consortium name="US DOE Joint Genome Institute"/>
            <person name="Copeland A."/>
            <person name="Lucas S."/>
            <person name="Lapidus A."/>
            <person name="Barry K."/>
            <person name="Detter J.C."/>
            <person name="Glavina del Rio T."/>
            <person name="Hammon N."/>
            <person name="Israni S."/>
            <person name="Dalin E."/>
            <person name="Tice H."/>
            <person name="Pitluck S."/>
            <person name="Saunders E."/>
            <person name="Brettin T."/>
            <person name="Bruce D."/>
            <person name="Han C."/>
            <person name="Tapia R."/>
            <person name="Schmutz J."/>
            <person name="Larimer F."/>
            <person name="Land M."/>
            <person name="Hauser L."/>
            <person name="Kyrpides N."/>
            <person name="Kim E."/>
            <person name="Lovley D."/>
            <person name="Richardson P."/>
        </authorList>
    </citation>
    <scope>NUCLEOTIDE SEQUENCE [LARGE SCALE GENOMIC DNA]</scope>
    <source>
        <strain evidence="3">DSM 2379 / NBRC 103807 / OttBd1</strain>
    </source>
</reference>
<sequence length="77" mass="8483">MELIEELKQLMLEVGVEPAVVEQLDPSRLLAQQGVDSLDGPAFVMAVERRYGINISDADALRLKTLENFADRIGAGR</sequence>
<dbReference type="PROSITE" id="PS50075">
    <property type="entry name" value="CARRIER"/>
    <property type="match status" value="1"/>
</dbReference>
<dbReference type="SUPFAM" id="SSF47336">
    <property type="entry name" value="ACP-like"/>
    <property type="match status" value="1"/>
</dbReference>
<dbReference type="InterPro" id="IPR009081">
    <property type="entry name" value="PP-bd_ACP"/>
</dbReference>
<proteinExistence type="predicted"/>
<evidence type="ECO:0000313" key="2">
    <source>
        <dbReference type="EMBL" id="ABK99138.1"/>
    </source>
</evidence>
<accession>A1AP68</accession>
<dbReference type="HOGENOM" id="CLU_108696_21_2_7"/>
<keyword evidence="3" id="KW-1185">Reference proteome</keyword>
<dbReference type="KEGG" id="ppd:Ppro_1523"/>
<dbReference type="eggNOG" id="COG0236">
    <property type="taxonomic scope" value="Bacteria"/>
</dbReference>
<dbReference type="OrthoDB" id="5461029at2"/>